<feature type="transmembrane region" description="Helical" evidence="2">
    <location>
        <begin position="219"/>
        <end position="245"/>
    </location>
</feature>
<dbReference type="STRING" id="77586.A0A0D9XE11"/>
<evidence type="ECO:0000313" key="4">
    <source>
        <dbReference type="Proteomes" id="UP000032180"/>
    </source>
</evidence>
<keyword evidence="4" id="KW-1185">Reference proteome</keyword>
<keyword evidence="2" id="KW-0472">Membrane</keyword>
<dbReference type="Proteomes" id="UP000032180">
    <property type="component" value="Chromosome 9"/>
</dbReference>
<feature type="region of interest" description="Disordered" evidence="1">
    <location>
        <begin position="1"/>
        <end position="29"/>
    </location>
</feature>
<protein>
    <submittedName>
        <fullName evidence="3">Uncharacterized protein</fullName>
    </submittedName>
</protein>
<feature type="compositionally biased region" description="Acidic residues" evidence="1">
    <location>
        <begin position="18"/>
        <end position="29"/>
    </location>
</feature>
<keyword evidence="2" id="KW-1133">Transmembrane helix</keyword>
<dbReference type="AlphaFoldDB" id="A0A0D9XE11"/>
<dbReference type="InterPro" id="IPR001337">
    <property type="entry name" value="TMV-like_coat"/>
</dbReference>
<keyword evidence="2" id="KW-0812">Transmembrane</keyword>
<evidence type="ECO:0000256" key="2">
    <source>
        <dbReference type="SAM" id="Phobius"/>
    </source>
</evidence>
<dbReference type="Gramene" id="LPERR09G08000.1">
    <property type="protein sequence ID" value="LPERR09G08000.1"/>
    <property type="gene ID" value="LPERR09G08000"/>
</dbReference>
<name>A0A0D9XE11_9ORYZ</name>
<reference evidence="3" key="3">
    <citation type="submission" date="2015-04" db="UniProtKB">
        <authorList>
            <consortium name="EnsemblPlants"/>
        </authorList>
    </citation>
    <scope>IDENTIFICATION</scope>
</reference>
<reference evidence="4" key="2">
    <citation type="submission" date="2013-12" db="EMBL/GenBank/DDBJ databases">
        <authorList>
            <person name="Yu Y."/>
            <person name="Lee S."/>
            <person name="de Baynast K."/>
            <person name="Wissotski M."/>
            <person name="Liu L."/>
            <person name="Talag J."/>
            <person name="Goicoechea J."/>
            <person name="Angelova A."/>
            <person name="Jetty R."/>
            <person name="Kudrna D."/>
            <person name="Golser W."/>
            <person name="Rivera L."/>
            <person name="Zhang J."/>
            <person name="Wing R."/>
        </authorList>
    </citation>
    <scope>NUCLEOTIDE SEQUENCE</scope>
</reference>
<evidence type="ECO:0000256" key="1">
    <source>
        <dbReference type="SAM" id="MobiDB-lite"/>
    </source>
</evidence>
<accession>A0A0D9XE11</accession>
<dbReference type="eggNOG" id="ENOG502R8H3">
    <property type="taxonomic scope" value="Eukaryota"/>
</dbReference>
<dbReference type="GO" id="GO:0005198">
    <property type="term" value="F:structural molecule activity"/>
    <property type="evidence" value="ECO:0007669"/>
    <property type="project" value="InterPro"/>
</dbReference>
<dbReference type="HOGENOM" id="CLU_883930_0_0_1"/>
<dbReference type="EnsemblPlants" id="LPERR09G08000.1">
    <property type="protein sequence ID" value="LPERR09G08000.1"/>
    <property type="gene ID" value="LPERR09G08000"/>
</dbReference>
<proteinExistence type="predicted"/>
<dbReference type="Pfam" id="PF00721">
    <property type="entry name" value="TMV_coat"/>
    <property type="match status" value="2"/>
</dbReference>
<organism evidence="3 4">
    <name type="scientific">Leersia perrieri</name>
    <dbReference type="NCBI Taxonomy" id="77586"/>
    <lineage>
        <taxon>Eukaryota</taxon>
        <taxon>Viridiplantae</taxon>
        <taxon>Streptophyta</taxon>
        <taxon>Embryophyta</taxon>
        <taxon>Tracheophyta</taxon>
        <taxon>Spermatophyta</taxon>
        <taxon>Magnoliopsida</taxon>
        <taxon>Liliopsida</taxon>
        <taxon>Poales</taxon>
        <taxon>Poaceae</taxon>
        <taxon>BOP clade</taxon>
        <taxon>Oryzoideae</taxon>
        <taxon>Oryzeae</taxon>
        <taxon>Oryzinae</taxon>
        <taxon>Leersia</taxon>
    </lineage>
</organism>
<evidence type="ECO:0000313" key="3">
    <source>
        <dbReference type="EnsemblPlants" id="LPERR09G08000.1"/>
    </source>
</evidence>
<sequence length="328" mass="35291">MVVEGDDDNRRSELAAANDDEYTTSDKYDDDVELHERHGPAASGLRWVPYASAVSSVRSLLCASHDDLRLRVHQISRALSAVFFLGAGAGLPEEGGVFVCSDLPPLGPALQDVQRAMMHVSAKEASHGACDCYFDAVRDLMRLLVGDAGLFRSAFSPNWVSFSTAEFQIRLRGYNPLPDVAAASALRWVPHAKAVSAVRALISASHDDLRLHVNNLSRWLSAAFFAGGAFFTVAAAAAAAATPFASGARFPEGRLFVCADLPPLGPALQAAQRAMMQVAVKNADHDTCDWYFDTIGELMRLLVGDAGVGPAVFDRASFESTFALDWED</sequence>
<reference evidence="3 4" key="1">
    <citation type="submission" date="2012-08" db="EMBL/GenBank/DDBJ databases">
        <title>Oryza genome evolution.</title>
        <authorList>
            <person name="Wing R.A."/>
        </authorList>
    </citation>
    <scope>NUCLEOTIDE SEQUENCE</scope>
</reference>